<dbReference type="EMBL" id="CP053073">
    <property type="protein sequence ID" value="QJR14177.1"/>
    <property type="molecule type" value="Genomic_DNA"/>
</dbReference>
<evidence type="ECO:0000313" key="4">
    <source>
        <dbReference type="Proteomes" id="UP000503096"/>
    </source>
</evidence>
<feature type="compositionally biased region" description="Gly residues" evidence="1">
    <location>
        <begin position="96"/>
        <end position="119"/>
    </location>
</feature>
<feature type="chain" id="PRO_5026753258" evidence="2">
    <location>
        <begin position="22"/>
        <end position="127"/>
    </location>
</feature>
<dbReference type="AlphaFoldDB" id="A0A6M4H862"/>
<feature type="signal peptide" evidence="2">
    <location>
        <begin position="1"/>
        <end position="21"/>
    </location>
</feature>
<feature type="region of interest" description="Disordered" evidence="1">
    <location>
        <begin position="83"/>
        <end position="127"/>
    </location>
</feature>
<evidence type="ECO:0000313" key="3">
    <source>
        <dbReference type="EMBL" id="QJR14177.1"/>
    </source>
</evidence>
<evidence type="ECO:0000256" key="1">
    <source>
        <dbReference type="SAM" id="MobiDB-lite"/>
    </source>
</evidence>
<reference evidence="3 4" key="1">
    <citation type="submission" date="2020-04" db="EMBL/GenBank/DDBJ databases">
        <title>Usitatibacter rugosus gen. nov., sp. nov. and Usitatibacter palustris sp. nov., novel members of Usitatibacteraceae fam. nov. within the order Nitrosomonadales isolated from soil.</title>
        <authorList>
            <person name="Huber K.J."/>
            <person name="Neumann-Schaal M."/>
            <person name="Geppert A."/>
            <person name="Luckner M."/>
            <person name="Wanner G."/>
            <person name="Overmann J."/>
        </authorList>
    </citation>
    <scope>NUCLEOTIDE SEQUENCE [LARGE SCALE GENOMIC DNA]</scope>
    <source>
        <strain evidence="3 4">Swamp67</strain>
    </source>
</reference>
<keyword evidence="4" id="KW-1185">Reference proteome</keyword>
<dbReference type="RefSeq" id="WP_171160962.1">
    <property type="nucleotide sequence ID" value="NZ_CP053073.1"/>
</dbReference>
<sequence>MRTTLITTTLAAFAIAFNVAAQPQGSGPGGGPGMQGGCCNANTTPGWAMMTPEERTAHRDRVMGSKDYAGCSAYMQGHYKAMEQRAKERGTTMPHGPGGMGPGGMGKGGMGPGGTGGPGPACDFLKK</sequence>
<dbReference type="InParanoid" id="A0A6M4H862"/>
<dbReference type="KEGG" id="upl:DSM104440_00970"/>
<gene>
    <name evidence="3" type="ORF">DSM104440_00970</name>
</gene>
<protein>
    <submittedName>
        <fullName evidence="3">Uncharacterized protein</fullName>
    </submittedName>
</protein>
<dbReference type="Proteomes" id="UP000503096">
    <property type="component" value="Chromosome"/>
</dbReference>
<evidence type="ECO:0000256" key="2">
    <source>
        <dbReference type="SAM" id="SignalP"/>
    </source>
</evidence>
<keyword evidence="2" id="KW-0732">Signal</keyword>
<organism evidence="3 4">
    <name type="scientific">Usitatibacter palustris</name>
    <dbReference type="NCBI Taxonomy" id="2732487"/>
    <lineage>
        <taxon>Bacteria</taxon>
        <taxon>Pseudomonadati</taxon>
        <taxon>Pseudomonadota</taxon>
        <taxon>Betaproteobacteria</taxon>
        <taxon>Nitrosomonadales</taxon>
        <taxon>Usitatibacteraceae</taxon>
        <taxon>Usitatibacter</taxon>
    </lineage>
</organism>
<accession>A0A6M4H862</accession>
<proteinExistence type="predicted"/>
<name>A0A6M4H862_9PROT</name>